<keyword evidence="8 16" id="KW-0540">Nuclease</keyword>
<dbReference type="Proteomes" id="UP001595999">
    <property type="component" value="Unassembled WGS sequence"/>
</dbReference>
<sequence length="257" mass="28903">MSNSSDAKEMSGSRSDGVPRYVILDTETTGLEHAQGHRIIEFAGLEMINRKLTGKHLHLYIHPEREIDPDAQRVHGISLEFLEGKPKFREVAEQMADFLRGAELIIHNAPFDVGFLNAEFDRVGLPPINKLCANVIDTLREARDQFPGKRNSLDALCDRFEIDRSNRTLHGALVDCELLSEVYLWMTRGQESLVMDIDMDLPGGQDGSMNFERKPLLVKRASEQEQADHQSYLNELDKSVKGTCLWRSLEAPAGDGA</sequence>
<evidence type="ECO:0000259" key="17">
    <source>
        <dbReference type="SMART" id="SM00479"/>
    </source>
</evidence>
<dbReference type="InterPro" id="IPR013520">
    <property type="entry name" value="Ribonucl_H"/>
</dbReference>
<comment type="caution">
    <text evidence="18">The sequence shown here is derived from an EMBL/GenBank/DDBJ whole genome shotgun (WGS) entry which is preliminary data.</text>
</comment>
<evidence type="ECO:0000313" key="18">
    <source>
        <dbReference type="EMBL" id="MFC4490752.1"/>
    </source>
</evidence>
<accession>A0ABV8ZUZ2</accession>
<evidence type="ECO:0000256" key="3">
    <source>
        <dbReference type="ARBA" id="ARBA00012417"/>
    </source>
</evidence>
<evidence type="ECO:0000256" key="13">
    <source>
        <dbReference type="ARBA" id="ARBA00022932"/>
    </source>
</evidence>
<evidence type="ECO:0000256" key="9">
    <source>
        <dbReference type="ARBA" id="ARBA00022723"/>
    </source>
</evidence>
<dbReference type="PANTHER" id="PTHR30231">
    <property type="entry name" value="DNA POLYMERASE III SUBUNIT EPSILON"/>
    <property type="match status" value="1"/>
</dbReference>
<dbReference type="EMBL" id="JBHSEK010000008">
    <property type="protein sequence ID" value="MFC4490752.1"/>
    <property type="molecule type" value="Genomic_DNA"/>
</dbReference>
<evidence type="ECO:0000256" key="14">
    <source>
        <dbReference type="ARBA" id="ARBA00023211"/>
    </source>
</evidence>
<keyword evidence="14 16" id="KW-0464">Manganese</keyword>
<evidence type="ECO:0000256" key="7">
    <source>
        <dbReference type="ARBA" id="ARBA00022705"/>
    </source>
</evidence>
<dbReference type="CDD" id="cd06131">
    <property type="entry name" value="DNA_pol_III_epsilon_Ecoli_like"/>
    <property type="match status" value="1"/>
</dbReference>
<keyword evidence="7 16" id="KW-0235">DNA replication</keyword>
<dbReference type="InterPro" id="IPR006054">
    <property type="entry name" value="DnaQ"/>
</dbReference>
<evidence type="ECO:0000256" key="8">
    <source>
        <dbReference type="ARBA" id="ARBA00022722"/>
    </source>
</evidence>
<evidence type="ECO:0000256" key="4">
    <source>
        <dbReference type="ARBA" id="ARBA00020352"/>
    </source>
</evidence>
<comment type="function">
    <text evidence="16">DNA polymerase III is a complex, multichain enzyme responsible for most of the replicative synthesis in bacteria. The epsilon subunit contain the editing function and is a proofreading 3'-5' exonuclease.</text>
</comment>
<dbReference type="NCBIfam" id="NF004316">
    <property type="entry name" value="PRK05711.1"/>
    <property type="match status" value="1"/>
</dbReference>
<keyword evidence="19" id="KW-1185">Reference proteome</keyword>
<evidence type="ECO:0000256" key="1">
    <source>
        <dbReference type="ARBA" id="ARBA00001936"/>
    </source>
</evidence>
<evidence type="ECO:0000256" key="10">
    <source>
        <dbReference type="ARBA" id="ARBA00022801"/>
    </source>
</evidence>
<protein>
    <recommendedName>
        <fullName evidence="4 16">DNA polymerase III subunit epsilon</fullName>
        <ecNumber evidence="3 16">2.7.7.7</ecNumber>
    </recommendedName>
</protein>
<gene>
    <name evidence="16 18" type="primary">dnaQ</name>
    <name evidence="18" type="ORF">ACFO0R_14130</name>
</gene>
<evidence type="ECO:0000256" key="16">
    <source>
        <dbReference type="RuleBase" id="RU364087"/>
    </source>
</evidence>
<dbReference type="PANTHER" id="PTHR30231:SF41">
    <property type="entry name" value="DNA POLYMERASE III SUBUNIT EPSILON"/>
    <property type="match status" value="1"/>
</dbReference>
<keyword evidence="9 16" id="KW-0479">Metal-binding</keyword>
<keyword evidence="13 16" id="KW-0239">DNA-directed DNA polymerase</keyword>
<evidence type="ECO:0000256" key="15">
    <source>
        <dbReference type="ARBA" id="ARBA00049244"/>
    </source>
</evidence>
<dbReference type="Gene3D" id="3.30.420.10">
    <property type="entry name" value="Ribonuclease H-like superfamily/Ribonuclease H"/>
    <property type="match status" value="1"/>
</dbReference>
<dbReference type="EC" id="2.7.7.7" evidence="3 16"/>
<comment type="cofactor">
    <cofactor evidence="1 16">
        <name>Mn(2+)</name>
        <dbReference type="ChEBI" id="CHEBI:29035"/>
    </cofactor>
</comment>
<keyword evidence="11 16" id="KW-0269">Exonuclease</keyword>
<comment type="cofactor">
    <cofactor evidence="2 16">
        <name>Mg(2+)</name>
        <dbReference type="ChEBI" id="CHEBI:18420"/>
    </cofactor>
</comment>
<dbReference type="RefSeq" id="WP_369799206.1">
    <property type="nucleotide sequence ID" value="NZ_JAJOHW010000026.1"/>
</dbReference>
<keyword evidence="6 16" id="KW-0548">Nucleotidyltransferase</keyword>
<dbReference type="NCBIfam" id="TIGR00573">
    <property type="entry name" value="dnaq"/>
    <property type="match status" value="1"/>
</dbReference>
<dbReference type="InterPro" id="IPR006309">
    <property type="entry name" value="DnaQ_proteo"/>
</dbReference>
<keyword evidence="12 16" id="KW-0460">Magnesium</keyword>
<dbReference type="SMART" id="SM00479">
    <property type="entry name" value="EXOIII"/>
    <property type="match status" value="1"/>
</dbReference>
<comment type="subunit">
    <text evidence="16">DNA polymerase III contains a core (composed of alpha, epsilon and theta chains) that associates with a tau subunit. This core dimerizes to form the POLIII' complex. PolIII' associates with the gamma complex (composed of gamma, delta, delta', psi and chi chains) and with the beta chain to form the complete DNA polymerase III complex.</text>
</comment>
<keyword evidence="10 16" id="KW-0378">Hydrolase</keyword>
<evidence type="ECO:0000313" key="19">
    <source>
        <dbReference type="Proteomes" id="UP001595999"/>
    </source>
</evidence>
<dbReference type="InterPro" id="IPR036397">
    <property type="entry name" value="RNaseH_sf"/>
</dbReference>
<comment type="catalytic activity">
    <reaction evidence="15 16">
        <text>DNA(n) + a 2'-deoxyribonucleoside 5'-triphosphate = DNA(n+1) + diphosphate</text>
        <dbReference type="Rhea" id="RHEA:22508"/>
        <dbReference type="Rhea" id="RHEA-COMP:17339"/>
        <dbReference type="Rhea" id="RHEA-COMP:17340"/>
        <dbReference type="ChEBI" id="CHEBI:33019"/>
        <dbReference type="ChEBI" id="CHEBI:61560"/>
        <dbReference type="ChEBI" id="CHEBI:173112"/>
        <dbReference type="EC" id="2.7.7.7"/>
    </reaction>
</comment>
<dbReference type="Pfam" id="PF00929">
    <property type="entry name" value="RNase_T"/>
    <property type="match status" value="1"/>
</dbReference>
<name>A0ABV8ZUZ2_9NEIS</name>
<evidence type="ECO:0000256" key="6">
    <source>
        <dbReference type="ARBA" id="ARBA00022695"/>
    </source>
</evidence>
<keyword evidence="5 16" id="KW-0808">Transferase</keyword>
<evidence type="ECO:0000256" key="12">
    <source>
        <dbReference type="ARBA" id="ARBA00022842"/>
    </source>
</evidence>
<proteinExistence type="predicted"/>
<reference evidence="19" key="1">
    <citation type="journal article" date="2019" name="Int. J. Syst. Evol. Microbiol.">
        <title>The Global Catalogue of Microorganisms (GCM) 10K type strain sequencing project: providing services to taxonomists for standard genome sequencing and annotation.</title>
        <authorList>
            <consortium name="The Broad Institute Genomics Platform"/>
            <consortium name="The Broad Institute Genome Sequencing Center for Infectious Disease"/>
            <person name="Wu L."/>
            <person name="Ma J."/>
        </authorList>
    </citation>
    <scope>NUCLEOTIDE SEQUENCE [LARGE SCALE GENOMIC DNA]</scope>
    <source>
        <strain evidence="19">CGMCC 4.7608</strain>
    </source>
</reference>
<feature type="domain" description="Exonuclease" evidence="17">
    <location>
        <begin position="20"/>
        <end position="192"/>
    </location>
</feature>
<organism evidence="18 19">
    <name type="scientific">Chromobacterium aquaticum</name>
    <dbReference type="NCBI Taxonomy" id="467180"/>
    <lineage>
        <taxon>Bacteria</taxon>
        <taxon>Pseudomonadati</taxon>
        <taxon>Pseudomonadota</taxon>
        <taxon>Betaproteobacteria</taxon>
        <taxon>Neisseriales</taxon>
        <taxon>Chromobacteriaceae</taxon>
        <taxon>Chromobacterium</taxon>
    </lineage>
</organism>
<dbReference type="GO" id="GO:0003887">
    <property type="term" value="F:DNA-directed DNA polymerase activity"/>
    <property type="evidence" value="ECO:0007669"/>
    <property type="project" value="UniProtKB-EC"/>
</dbReference>
<dbReference type="SUPFAM" id="SSF53098">
    <property type="entry name" value="Ribonuclease H-like"/>
    <property type="match status" value="1"/>
</dbReference>
<evidence type="ECO:0000256" key="11">
    <source>
        <dbReference type="ARBA" id="ARBA00022839"/>
    </source>
</evidence>
<evidence type="ECO:0000256" key="5">
    <source>
        <dbReference type="ARBA" id="ARBA00022679"/>
    </source>
</evidence>
<dbReference type="NCBIfam" id="TIGR01406">
    <property type="entry name" value="dnaQ_proteo"/>
    <property type="match status" value="1"/>
</dbReference>
<dbReference type="InterPro" id="IPR012337">
    <property type="entry name" value="RNaseH-like_sf"/>
</dbReference>
<evidence type="ECO:0000256" key="2">
    <source>
        <dbReference type="ARBA" id="ARBA00001946"/>
    </source>
</evidence>